<evidence type="ECO:0000256" key="1">
    <source>
        <dbReference type="SAM" id="MobiDB-lite"/>
    </source>
</evidence>
<dbReference type="RefSeq" id="WP_280627858.1">
    <property type="nucleotide sequence ID" value="NZ_CP165735.1"/>
</dbReference>
<evidence type="ECO:0000313" key="2">
    <source>
        <dbReference type="EMBL" id="XDV73483.1"/>
    </source>
</evidence>
<dbReference type="AlphaFoldDB" id="A0AB39YUE6"/>
<proteinExistence type="predicted"/>
<accession>A0AB39YUE6</accession>
<dbReference type="EMBL" id="CP165735">
    <property type="protein sequence ID" value="XDV73483.1"/>
    <property type="molecule type" value="Genomic_DNA"/>
</dbReference>
<reference evidence="2" key="1">
    <citation type="submission" date="2024-07" db="EMBL/GenBank/DDBJ databases">
        <authorList>
            <person name="Li J."/>
            <person name="Wei H."/>
            <person name="Ma J."/>
        </authorList>
    </citation>
    <scope>NUCLEOTIDE SEQUENCE</scope>
    <source>
        <strain evidence="2">AMU7</strain>
    </source>
</reference>
<feature type="compositionally biased region" description="Basic and acidic residues" evidence="1">
    <location>
        <begin position="15"/>
        <end position="32"/>
    </location>
</feature>
<feature type="region of interest" description="Disordered" evidence="1">
    <location>
        <begin position="1"/>
        <end position="42"/>
    </location>
</feature>
<gene>
    <name evidence="2" type="ORF">ABQM86_10115</name>
</gene>
<feature type="compositionally biased region" description="Acidic residues" evidence="1">
    <location>
        <begin position="33"/>
        <end position="42"/>
    </location>
</feature>
<organism evidence="2">
    <name type="scientific">Paenarthrobacter sp. AMU7</name>
    <dbReference type="NCBI Taxonomy" id="3162492"/>
    <lineage>
        <taxon>Bacteria</taxon>
        <taxon>Bacillati</taxon>
        <taxon>Actinomycetota</taxon>
        <taxon>Actinomycetes</taxon>
        <taxon>Micrococcales</taxon>
        <taxon>Micrococcaceae</taxon>
        <taxon>Paenarthrobacter</taxon>
    </lineage>
</organism>
<sequence>MSTDEEKDPPVPADLEGKMPRKVHDASRHDEKETTEEEPDES</sequence>
<name>A0AB39YUE6_9MICC</name>
<protein>
    <submittedName>
        <fullName evidence="2">Uncharacterized protein</fullName>
    </submittedName>
</protein>